<protein>
    <submittedName>
        <fullName evidence="2">Peptidyl-prolyl cis-trans isomerase 1</fullName>
    </submittedName>
</protein>
<proteinExistence type="predicted"/>
<feature type="domain" description="PPIase cyclophilin-type" evidence="1">
    <location>
        <begin position="14"/>
        <end position="164"/>
    </location>
</feature>
<dbReference type="Gene3D" id="2.40.100.10">
    <property type="entry name" value="Cyclophilin-like"/>
    <property type="match status" value="1"/>
</dbReference>
<dbReference type="OrthoDB" id="6375055at2759"/>
<sequence length="168" mass="18316">MVEVVPAAPPCEVFLDLAWPGSMARRVVVSVSRDTSLGRQFVLLCSGQRGACYANTRMLEVEFEGQPGEYMLGGDYQNNDGEGGDALLPDLTQGEYWTSDKAGAVRPWGYDTALGAQFRITTRDFHPGTGWSGVFGEVVRGLEVVKEASQHRPITEVTVVRCGVMLSR</sequence>
<evidence type="ECO:0000259" key="1">
    <source>
        <dbReference type="PROSITE" id="PS50072"/>
    </source>
</evidence>
<dbReference type="EMBL" id="VSRR010109149">
    <property type="protein sequence ID" value="MPC97245.1"/>
    <property type="molecule type" value="Genomic_DNA"/>
</dbReference>
<dbReference type="PROSITE" id="PS50072">
    <property type="entry name" value="CSA_PPIASE_2"/>
    <property type="match status" value="1"/>
</dbReference>
<gene>
    <name evidence="2" type="primary">CYP-1_1</name>
    <name evidence="2" type="ORF">E2C01_092549</name>
</gene>
<comment type="caution">
    <text evidence="2">The sequence shown here is derived from an EMBL/GenBank/DDBJ whole genome shotgun (WGS) entry which is preliminary data.</text>
</comment>
<keyword evidence="2" id="KW-0413">Isomerase</keyword>
<dbReference type="InterPro" id="IPR029000">
    <property type="entry name" value="Cyclophilin-like_dom_sf"/>
</dbReference>
<dbReference type="Pfam" id="PF00160">
    <property type="entry name" value="Pro_isomerase"/>
    <property type="match status" value="1"/>
</dbReference>
<evidence type="ECO:0000313" key="2">
    <source>
        <dbReference type="EMBL" id="MPC97245.1"/>
    </source>
</evidence>
<reference evidence="2 3" key="1">
    <citation type="submission" date="2019-05" db="EMBL/GenBank/DDBJ databases">
        <title>Another draft genome of Portunus trituberculatus and its Hox gene families provides insights of decapod evolution.</title>
        <authorList>
            <person name="Jeong J.-H."/>
            <person name="Song I."/>
            <person name="Kim S."/>
            <person name="Choi T."/>
            <person name="Kim D."/>
            <person name="Ryu S."/>
            <person name="Kim W."/>
        </authorList>
    </citation>
    <scope>NUCLEOTIDE SEQUENCE [LARGE SCALE GENOMIC DNA]</scope>
    <source>
        <tissue evidence="2">Muscle</tissue>
    </source>
</reference>
<name>A0A5B7JRP0_PORTR</name>
<evidence type="ECO:0000313" key="3">
    <source>
        <dbReference type="Proteomes" id="UP000324222"/>
    </source>
</evidence>
<accession>A0A5B7JRP0</accession>
<dbReference type="SUPFAM" id="SSF50891">
    <property type="entry name" value="Cyclophilin-like"/>
    <property type="match status" value="1"/>
</dbReference>
<organism evidence="2 3">
    <name type="scientific">Portunus trituberculatus</name>
    <name type="common">Swimming crab</name>
    <name type="synonym">Neptunus trituberculatus</name>
    <dbReference type="NCBI Taxonomy" id="210409"/>
    <lineage>
        <taxon>Eukaryota</taxon>
        <taxon>Metazoa</taxon>
        <taxon>Ecdysozoa</taxon>
        <taxon>Arthropoda</taxon>
        <taxon>Crustacea</taxon>
        <taxon>Multicrustacea</taxon>
        <taxon>Malacostraca</taxon>
        <taxon>Eumalacostraca</taxon>
        <taxon>Eucarida</taxon>
        <taxon>Decapoda</taxon>
        <taxon>Pleocyemata</taxon>
        <taxon>Brachyura</taxon>
        <taxon>Eubrachyura</taxon>
        <taxon>Portunoidea</taxon>
        <taxon>Portunidae</taxon>
        <taxon>Portuninae</taxon>
        <taxon>Portunus</taxon>
    </lineage>
</organism>
<keyword evidence="3" id="KW-1185">Reference proteome</keyword>
<dbReference type="Proteomes" id="UP000324222">
    <property type="component" value="Unassembled WGS sequence"/>
</dbReference>
<dbReference type="GO" id="GO:0003755">
    <property type="term" value="F:peptidyl-prolyl cis-trans isomerase activity"/>
    <property type="evidence" value="ECO:0007669"/>
    <property type="project" value="InterPro"/>
</dbReference>
<dbReference type="AlphaFoldDB" id="A0A5B7JRP0"/>
<dbReference type="InterPro" id="IPR002130">
    <property type="entry name" value="Cyclophilin-type_PPIase_dom"/>
</dbReference>